<evidence type="ECO:0000259" key="7">
    <source>
        <dbReference type="SMART" id="SM00828"/>
    </source>
</evidence>
<feature type="domain" description="Polyketide synthase-like methyltransferase" evidence="7">
    <location>
        <begin position="152"/>
        <end position="412"/>
    </location>
</feature>
<name>A0A6G2BJQ2_9ACTN</name>
<evidence type="ECO:0000313" key="8">
    <source>
        <dbReference type="EMBL" id="MTE22346.1"/>
    </source>
</evidence>
<evidence type="ECO:0000256" key="3">
    <source>
        <dbReference type="ARBA" id="ARBA00022679"/>
    </source>
</evidence>
<dbReference type="PANTHER" id="PTHR43667:SF1">
    <property type="entry name" value="CYCLOPROPANE-FATTY-ACYL-PHOSPHOLIPID SYNTHASE"/>
    <property type="match status" value="1"/>
</dbReference>
<evidence type="ECO:0000256" key="5">
    <source>
        <dbReference type="ARBA" id="ARBA00023098"/>
    </source>
</evidence>
<dbReference type="PANTHER" id="PTHR43667">
    <property type="entry name" value="CYCLOPROPANE-FATTY-ACYL-PHOSPHOLIPID SYNTHASE"/>
    <property type="match status" value="1"/>
</dbReference>
<dbReference type="InterPro" id="IPR029063">
    <property type="entry name" value="SAM-dependent_MTases_sf"/>
</dbReference>
<organism evidence="8 9">
    <name type="scientific">Streptomyces taklimakanensis</name>
    <dbReference type="NCBI Taxonomy" id="2569853"/>
    <lineage>
        <taxon>Bacteria</taxon>
        <taxon>Bacillati</taxon>
        <taxon>Actinomycetota</taxon>
        <taxon>Actinomycetes</taxon>
        <taxon>Kitasatosporales</taxon>
        <taxon>Streptomycetaceae</taxon>
        <taxon>Streptomyces</taxon>
    </lineage>
</organism>
<dbReference type="Proteomes" id="UP000473014">
    <property type="component" value="Unassembled WGS sequence"/>
</dbReference>
<dbReference type="GO" id="GO:0008168">
    <property type="term" value="F:methyltransferase activity"/>
    <property type="evidence" value="ECO:0007669"/>
    <property type="project" value="UniProtKB-KW"/>
</dbReference>
<keyword evidence="5" id="KW-0443">Lipid metabolism</keyword>
<comment type="similarity">
    <text evidence="1">Belongs to the CFA/CMAS family.</text>
</comment>
<dbReference type="CDD" id="cd02440">
    <property type="entry name" value="AdoMet_MTases"/>
    <property type="match status" value="1"/>
</dbReference>
<dbReference type="Pfam" id="PF02353">
    <property type="entry name" value="CMAS"/>
    <property type="match status" value="1"/>
</dbReference>
<protein>
    <submittedName>
        <fullName evidence="8">Methyltransferase domain-containing protein</fullName>
    </submittedName>
</protein>
<sequence>MTHSGGTVTGTETPGAAHRIAAFVERAVAAPLEFDIRAWDGSTAGNGSGATLVLRTPRAVRRMLWRPGQLGAARAFVAGDCDIEGDLVAVVRQLGSVLGTPWPDLAGAALQGLRNGPGREILGPPVARPSAEVRRYRGARAVRHHYDVGDEFYRLVLGPSMVYSCAYWPDGERSGYGPTEAQRAKLDMVCRKLDLRPGMRLLDLGCGWGSLLLHAARHYGVEGVGVTLARNQARLAARRIEEAGLADRVRVRLQDYRAVRDGPFDAVASIEMTHHLSRSGRREHAAALARLVAPGGRVLSHELCVLPGGRKLMRSPFLLRYPHPDLDLGTVGRSAMLAERHGLELLDVENLREHFVPTIRSWLTNLERNRERATALVGYQTVAVWRLFFAVGLLSFEAGLAGVQHLLFTRPRPAGRHVFAARPSRYRRPPAGDPPTGTPT</sequence>
<evidence type="ECO:0000313" key="9">
    <source>
        <dbReference type="Proteomes" id="UP000473014"/>
    </source>
</evidence>
<gene>
    <name evidence="8" type="ORF">F0L17_25240</name>
</gene>
<dbReference type="Gene3D" id="3.40.50.150">
    <property type="entry name" value="Vaccinia Virus protein VP39"/>
    <property type="match status" value="1"/>
</dbReference>
<feature type="region of interest" description="Disordered" evidence="6">
    <location>
        <begin position="421"/>
        <end position="440"/>
    </location>
</feature>
<evidence type="ECO:0000256" key="4">
    <source>
        <dbReference type="ARBA" id="ARBA00022691"/>
    </source>
</evidence>
<keyword evidence="4" id="KW-0949">S-adenosyl-L-methionine</keyword>
<reference evidence="8 9" key="1">
    <citation type="submission" date="2019-11" db="EMBL/GenBank/DDBJ databases">
        <authorList>
            <person name="Yuan L."/>
        </authorList>
    </citation>
    <scope>NUCLEOTIDE SEQUENCE [LARGE SCALE GENOMIC DNA]</scope>
    <source>
        <strain evidence="8 9">TRM43335</strain>
    </source>
</reference>
<evidence type="ECO:0000256" key="6">
    <source>
        <dbReference type="SAM" id="MobiDB-lite"/>
    </source>
</evidence>
<dbReference type="GO" id="GO:0008610">
    <property type="term" value="P:lipid biosynthetic process"/>
    <property type="evidence" value="ECO:0007669"/>
    <property type="project" value="InterPro"/>
</dbReference>
<dbReference type="InterPro" id="IPR003333">
    <property type="entry name" value="CMAS"/>
</dbReference>
<dbReference type="InterPro" id="IPR020803">
    <property type="entry name" value="MeTfrase_dom"/>
</dbReference>
<keyword evidence="3 8" id="KW-0808">Transferase</keyword>
<comment type="caution">
    <text evidence="8">The sequence shown here is derived from an EMBL/GenBank/DDBJ whole genome shotgun (WGS) entry which is preliminary data.</text>
</comment>
<feature type="compositionally biased region" description="Pro residues" evidence="6">
    <location>
        <begin position="431"/>
        <end position="440"/>
    </location>
</feature>
<dbReference type="SUPFAM" id="SSF53335">
    <property type="entry name" value="S-adenosyl-L-methionine-dependent methyltransferases"/>
    <property type="match status" value="1"/>
</dbReference>
<keyword evidence="2 8" id="KW-0489">Methyltransferase</keyword>
<proteinExistence type="inferred from homology"/>
<dbReference type="PIRSF" id="PIRSF003085">
    <property type="entry name" value="CMAS"/>
    <property type="match status" value="1"/>
</dbReference>
<dbReference type="EMBL" id="WIXO01000001">
    <property type="protein sequence ID" value="MTE22346.1"/>
    <property type="molecule type" value="Genomic_DNA"/>
</dbReference>
<accession>A0A6G2BJQ2</accession>
<dbReference type="SMART" id="SM00828">
    <property type="entry name" value="PKS_MT"/>
    <property type="match status" value="1"/>
</dbReference>
<dbReference type="GO" id="GO:0032259">
    <property type="term" value="P:methylation"/>
    <property type="evidence" value="ECO:0007669"/>
    <property type="project" value="UniProtKB-KW"/>
</dbReference>
<dbReference type="AlphaFoldDB" id="A0A6G2BJQ2"/>
<evidence type="ECO:0000256" key="2">
    <source>
        <dbReference type="ARBA" id="ARBA00022603"/>
    </source>
</evidence>
<dbReference type="InterPro" id="IPR050723">
    <property type="entry name" value="CFA/CMAS"/>
</dbReference>
<dbReference type="OrthoDB" id="9782855at2"/>
<evidence type="ECO:0000256" key="1">
    <source>
        <dbReference type="ARBA" id="ARBA00010815"/>
    </source>
</evidence>
<keyword evidence="9" id="KW-1185">Reference proteome</keyword>